<keyword evidence="7" id="KW-0808">Transferase</keyword>
<protein>
    <recommendedName>
        <fullName evidence="2">cysteine-S-conjugate beta-lyase</fullName>
        <ecNumber evidence="2">4.4.1.13</ecNumber>
    </recommendedName>
</protein>
<dbReference type="AlphaFoldDB" id="A0A561ECE0"/>
<evidence type="ECO:0000256" key="3">
    <source>
        <dbReference type="ARBA" id="ARBA00022898"/>
    </source>
</evidence>
<dbReference type="InterPro" id="IPR004839">
    <property type="entry name" value="Aminotransferase_I/II_large"/>
</dbReference>
<dbReference type="CDD" id="cd00609">
    <property type="entry name" value="AAT_like"/>
    <property type="match status" value="1"/>
</dbReference>
<dbReference type="Gene3D" id="3.40.640.10">
    <property type="entry name" value="Type I PLP-dependent aspartate aminotransferase-like (Major domain)"/>
    <property type="match status" value="1"/>
</dbReference>
<reference evidence="7 8" key="1">
    <citation type="submission" date="2019-06" db="EMBL/GenBank/DDBJ databases">
        <title>Sequencing the genomes of 1000 actinobacteria strains.</title>
        <authorList>
            <person name="Klenk H.-P."/>
        </authorList>
    </citation>
    <scope>NUCLEOTIDE SEQUENCE [LARGE SCALE GENOMIC DNA]</scope>
    <source>
        <strain evidence="7 8">DSM 19560</strain>
    </source>
</reference>
<keyword evidence="7" id="KW-0032">Aminotransferase</keyword>
<accession>A0A561ECE0</accession>
<sequence length="383" mass="40774">MDFVAALQDLTTDRLRERGSLKWTVPGPDQLGAFVAESDLPMAPVIRAALDDALDRGLTGYLPPATSEVAEAACADFQRSRFGWQVGAEQVHLLPDVLAALSFSASFIFDTRLPIVLPTPAYMPFLDLPGVLGRPLRTVPMERVSGRYSLDPERLGQALAGGGLLVLVNPHNPTGQVATRAELLQIADVVERTGSVVFCDEIHSPLVYYGSRHIPYASLDDRTAAHSVTAVSASKGWNLPGLACAQLILGSREQRRRWDEAPMVARHGTSPLGAVAAAAAYSPSGVDHLDQAIAYLQSGRDLFAQAVATRMPHVGYTPPAATYIHWLDLGGTDMSAAELTERSGVLGTDGTDCGATGFMRLTLATTHAVIADAADRLAVALSR</sequence>
<comment type="caution">
    <text evidence="7">The sequence shown here is derived from an EMBL/GenBank/DDBJ whole genome shotgun (WGS) entry which is preliminary data.</text>
</comment>
<dbReference type="Gene3D" id="3.90.1150.10">
    <property type="entry name" value="Aspartate Aminotransferase, domain 1"/>
    <property type="match status" value="1"/>
</dbReference>
<dbReference type="PANTHER" id="PTHR43525">
    <property type="entry name" value="PROTEIN MALY"/>
    <property type="match status" value="1"/>
</dbReference>
<evidence type="ECO:0000313" key="7">
    <source>
        <dbReference type="EMBL" id="TWE13286.1"/>
    </source>
</evidence>
<organism evidence="7 8">
    <name type="scientific">Rudaeicoccus suwonensis</name>
    <dbReference type="NCBI Taxonomy" id="657409"/>
    <lineage>
        <taxon>Bacteria</taxon>
        <taxon>Bacillati</taxon>
        <taxon>Actinomycetota</taxon>
        <taxon>Actinomycetes</taxon>
        <taxon>Micrococcales</taxon>
        <taxon>Dermacoccaceae</taxon>
        <taxon>Rudaeicoccus</taxon>
    </lineage>
</organism>
<dbReference type="Proteomes" id="UP000318297">
    <property type="component" value="Unassembled WGS sequence"/>
</dbReference>
<dbReference type="InterPro" id="IPR015421">
    <property type="entry name" value="PyrdxlP-dep_Trfase_major"/>
</dbReference>
<evidence type="ECO:0000256" key="5">
    <source>
        <dbReference type="ARBA" id="ARBA00037974"/>
    </source>
</evidence>
<dbReference type="GO" id="GO:0008483">
    <property type="term" value="F:transaminase activity"/>
    <property type="evidence" value="ECO:0007669"/>
    <property type="project" value="UniProtKB-KW"/>
</dbReference>
<comment type="similarity">
    <text evidence="5">Belongs to the class-II pyridoxal-phosphate-dependent aminotransferase family. MalY/PatB cystathionine beta-lyase subfamily.</text>
</comment>
<evidence type="ECO:0000313" key="8">
    <source>
        <dbReference type="Proteomes" id="UP000318297"/>
    </source>
</evidence>
<keyword evidence="3" id="KW-0663">Pyridoxal phosphate</keyword>
<keyword evidence="4 7" id="KW-0456">Lyase</keyword>
<comment type="cofactor">
    <cofactor evidence="1">
        <name>pyridoxal 5'-phosphate</name>
        <dbReference type="ChEBI" id="CHEBI:597326"/>
    </cofactor>
</comment>
<gene>
    <name evidence="7" type="ORF">BKA23_2115</name>
</gene>
<dbReference type="EC" id="4.4.1.13" evidence="2"/>
<dbReference type="OrthoDB" id="3224382at2"/>
<name>A0A561ECE0_9MICO</name>
<dbReference type="InterPro" id="IPR015424">
    <property type="entry name" value="PyrdxlP-dep_Trfase"/>
</dbReference>
<dbReference type="InterPro" id="IPR015422">
    <property type="entry name" value="PyrdxlP-dep_Trfase_small"/>
</dbReference>
<dbReference type="SUPFAM" id="SSF53383">
    <property type="entry name" value="PLP-dependent transferases"/>
    <property type="match status" value="1"/>
</dbReference>
<dbReference type="InterPro" id="IPR051798">
    <property type="entry name" value="Class-II_PLP-Dep_Aminotrans"/>
</dbReference>
<dbReference type="GO" id="GO:0030170">
    <property type="term" value="F:pyridoxal phosphate binding"/>
    <property type="evidence" value="ECO:0007669"/>
    <property type="project" value="InterPro"/>
</dbReference>
<dbReference type="RefSeq" id="WP_145227752.1">
    <property type="nucleotide sequence ID" value="NZ_VIVQ01000001.1"/>
</dbReference>
<feature type="domain" description="Aminotransferase class I/classII large" evidence="6">
    <location>
        <begin position="41"/>
        <end position="377"/>
    </location>
</feature>
<evidence type="ECO:0000256" key="2">
    <source>
        <dbReference type="ARBA" id="ARBA00012224"/>
    </source>
</evidence>
<dbReference type="EMBL" id="VIVQ01000001">
    <property type="protein sequence ID" value="TWE13286.1"/>
    <property type="molecule type" value="Genomic_DNA"/>
</dbReference>
<keyword evidence="8" id="KW-1185">Reference proteome</keyword>
<dbReference type="PANTHER" id="PTHR43525:SF2">
    <property type="entry name" value="CYSTATHIONINE BETA-LYASE-RELATED"/>
    <property type="match status" value="1"/>
</dbReference>
<evidence type="ECO:0000256" key="1">
    <source>
        <dbReference type="ARBA" id="ARBA00001933"/>
    </source>
</evidence>
<evidence type="ECO:0000256" key="4">
    <source>
        <dbReference type="ARBA" id="ARBA00023239"/>
    </source>
</evidence>
<evidence type="ECO:0000259" key="6">
    <source>
        <dbReference type="Pfam" id="PF00155"/>
    </source>
</evidence>
<dbReference type="GO" id="GO:0047804">
    <property type="term" value="F:cysteine-S-conjugate beta-lyase activity"/>
    <property type="evidence" value="ECO:0007669"/>
    <property type="project" value="UniProtKB-EC"/>
</dbReference>
<dbReference type="Pfam" id="PF00155">
    <property type="entry name" value="Aminotran_1_2"/>
    <property type="match status" value="1"/>
</dbReference>
<proteinExistence type="inferred from homology"/>